<dbReference type="PANTHER" id="PTHR24002:SF3">
    <property type="entry name" value="SOLUTE CARRIER FAMILY 22 MEMBER 18"/>
    <property type="match status" value="1"/>
</dbReference>
<dbReference type="InterPro" id="IPR036259">
    <property type="entry name" value="MFS_trans_sf"/>
</dbReference>
<dbReference type="PANTHER" id="PTHR24002">
    <property type="entry name" value="SOLUTE CARRIER FAMILY 22 MEMBER 18"/>
    <property type="match status" value="1"/>
</dbReference>
<feature type="compositionally biased region" description="Low complexity" evidence="2">
    <location>
        <begin position="470"/>
        <end position="489"/>
    </location>
</feature>
<accession>A0A4W2IFB0</accession>
<dbReference type="GeneTree" id="ENSGT00940000160333"/>
<dbReference type="GO" id="GO:0022857">
    <property type="term" value="F:transmembrane transporter activity"/>
    <property type="evidence" value="ECO:0007669"/>
    <property type="project" value="InterPro"/>
</dbReference>
<organism evidence="4 5">
    <name type="scientific">Bos indicus x Bos taurus</name>
    <name type="common">Hybrid cattle</name>
    <dbReference type="NCBI Taxonomy" id="30522"/>
    <lineage>
        <taxon>Eukaryota</taxon>
        <taxon>Metazoa</taxon>
        <taxon>Chordata</taxon>
        <taxon>Craniata</taxon>
        <taxon>Vertebrata</taxon>
        <taxon>Euteleostomi</taxon>
        <taxon>Mammalia</taxon>
        <taxon>Eutheria</taxon>
        <taxon>Laurasiatheria</taxon>
        <taxon>Artiodactyla</taxon>
        <taxon>Ruminantia</taxon>
        <taxon>Pecora</taxon>
        <taxon>Bovidae</taxon>
        <taxon>Bovinae</taxon>
        <taxon>Bos</taxon>
    </lineage>
</organism>
<dbReference type="Pfam" id="PF07690">
    <property type="entry name" value="MFS_1"/>
    <property type="match status" value="1"/>
</dbReference>
<feature type="compositionally biased region" description="Polar residues" evidence="2">
    <location>
        <begin position="432"/>
        <end position="447"/>
    </location>
</feature>
<reference evidence="4 5" key="1">
    <citation type="submission" date="2018-11" db="EMBL/GenBank/DDBJ databases">
        <title>Haplotype-resolved cattle genomes.</title>
        <authorList>
            <person name="Low W.Y."/>
            <person name="Tearle R."/>
            <person name="Bickhart D.M."/>
            <person name="Rosen B.D."/>
            <person name="Koren S."/>
            <person name="Rhie A."/>
            <person name="Hiendleder S."/>
            <person name="Phillippy A.M."/>
            <person name="Smith T.P.L."/>
            <person name="Williams J.L."/>
        </authorList>
    </citation>
    <scope>NUCLEOTIDE SEQUENCE [LARGE SCALE GENOMIC DNA]</scope>
</reference>
<feature type="compositionally biased region" description="Low complexity" evidence="2">
    <location>
        <begin position="294"/>
        <end position="304"/>
    </location>
</feature>
<dbReference type="Gene3D" id="1.20.1250.20">
    <property type="entry name" value="MFS general substrate transporter like domains"/>
    <property type="match status" value="1"/>
</dbReference>
<evidence type="ECO:0000256" key="2">
    <source>
        <dbReference type="SAM" id="MobiDB-lite"/>
    </source>
</evidence>
<dbReference type="Ensembl" id="ENSBIXT00005051160.1">
    <property type="protein sequence ID" value="ENSBIXP00005041816.1"/>
    <property type="gene ID" value="ENSBIXG00005024991.1"/>
</dbReference>
<evidence type="ECO:0000256" key="3">
    <source>
        <dbReference type="SAM" id="Phobius"/>
    </source>
</evidence>
<keyword evidence="3" id="KW-0812">Transmembrane</keyword>
<dbReference type="Proteomes" id="UP000429181">
    <property type="component" value="Chromosome 29"/>
</dbReference>
<evidence type="ECO:0000313" key="5">
    <source>
        <dbReference type="Proteomes" id="UP000429181"/>
    </source>
</evidence>
<reference evidence="4" key="2">
    <citation type="submission" date="2025-08" db="UniProtKB">
        <authorList>
            <consortium name="Ensembl"/>
        </authorList>
    </citation>
    <scope>IDENTIFICATION</scope>
</reference>
<gene>
    <name evidence="4" type="primary">SLC22A18</name>
</gene>
<feature type="transmembrane region" description="Helical" evidence="3">
    <location>
        <begin position="25"/>
        <end position="50"/>
    </location>
</feature>
<feature type="compositionally biased region" description="Pro residues" evidence="2">
    <location>
        <begin position="508"/>
        <end position="522"/>
    </location>
</feature>
<feature type="region of interest" description="Disordered" evidence="2">
    <location>
        <begin position="260"/>
        <end position="565"/>
    </location>
</feature>
<proteinExistence type="predicted"/>
<dbReference type="GO" id="GO:0005635">
    <property type="term" value="C:nuclear envelope"/>
    <property type="evidence" value="ECO:0007669"/>
    <property type="project" value="TreeGrafter"/>
</dbReference>
<evidence type="ECO:0000256" key="1">
    <source>
        <dbReference type="ARBA" id="ARBA00004141"/>
    </source>
</evidence>
<protein>
    <submittedName>
        <fullName evidence="4">Solute carrier family 22 member 18</fullName>
    </submittedName>
</protein>
<dbReference type="SUPFAM" id="SSF103473">
    <property type="entry name" value="MFS general substrate transporter"/>
    <property type="match status" value="1"/>
</dbReference>
<dbReference type="GO" id="GO:0016020">
    <property type="term" value="C:membrane"/>
    <property type="evidence" value="ECO:0007669"/>
    <property type="project" value="UniProtKB-SubCell"/>
</dbReference>
<evidence type="ECO:0000313" key="4">
    <source>
        <dbReference type="Ensembl" id="ENSBIXP00005041816.1"/>
    </source>
</evidence>
<sequence>MRKVGAPGGQGQAPSGMGALGRSGVVLLTYVLAALELTCLFMQFSIMPYLSRRLGLDSVAFGYQQTVFGVLQLLGGPVFGRFADQHGARAAFTLSFLASSALYLLLAAACIPALPGVALLFASRLPGALMHTLPAAQMVIADLSTPEERPAALGRLGLCFGVGLIFGSLLGGTLSSSCGIQCPVIVAFVVTLLGALLSVTCIPASTKGASAHAQTTLPGRPKASVFDLKAITRLLLQPGVLPVFLVKVICGLPIGESGARVAGSSGVHGRESRGSAARSSGVRRREFRGPWPGVPGSAAGSSGVRGREFWGPRLEHRPSSARPLVLQAPLSPRPTSVPGRTQPTGWCRPGCPGQEEDRPRVSPSPQAPVTPASRKLSLPCPVASEASWDSPREDSGSAGGHTHSAHPCIPSQGPGDTPEQSGPGATPPSLCRGSSTQGALQRTTVRPRSQVLRRSHVGAKRLTPPLQKRSALAIGGAPPSSPAPGRSAGHSNGNPGHRPQFWVQTLPPGMPGPPGLPSPHPSRQPWGLPTPGKGNSGHLLTHSPRQPRGADPPGRTLGKARVGPS</sequence>
<dbReference type="InterPro" id="IPR011701">
    <property type="entry name" value="MFS"/>
</dbReference>
<keyword evidence="3" id="KW-0472">Membrane</keyword>
<feature type="transmembrane region" description="Helical" evidence="3">
    <location>
        <begin position="62"/>
        <end position="80"/>
    </location>
</feature>
<feature type="transmembrane region" description="Helical" evidence="3">
    <location>
        <begin position="152"/>
        <end position="172"/>
    </location>
</feature>
<name>A0A4W2IFB0_BOBOX</name>
<feature type="transmembrane region" description="Helical" evidence="3">
    <location>
        <begin position="101"/>
        <end position="122"/>
    </location>
</feature>
<dbReference type="AlphaFoldDB" id="A0A4W2IFB0"/>
<feature type="compositionally biased region" description="Basic and acidic residues" evidence="2">
    <location>
        <begin position="305"/>
        <end position="318"/>
    </location>
</feature>
<keyword evidence="3" id="KW-1133">Transmembrane helix</keyword>
<feature type="transmembrane region" description="Helical" evidence="3">
    <location>
        <begin position="184"/>
        <end position="205"/>
    </location>
</feature>
<comment type="subcellular location">
    <subcellularLocation>
        <location evidence="1">Membrane</location>
        <topology evidence="1">Multi-pass membrane protein</topology>
    </subcellularLocation>
</comment>